<keyword evidence="4" id="KW-0808">Transferase</keyword>
<dbReference type="InterPro" id="IPR004839">
    <property type="entry name" value="Aminotransferase_I/II_large"/>
</dbReference>
<dbReference type="Pfam" id="PF00155">
    <property type="entry name" value="Aminotran_1_2"/>
    <property type="match status" value="1"/>
</dbReference>
<evidence type="ECO:0000256" key="1">
    <source>
        <dbReference type="ARBA" id="ARBA00001933"/>
    </source>
</evidence>
<evidence type="ECO:0000256" key="5">
    <source>
        <dbReference type="ARBA" id="ARBA00022898"/>
    </source>
</evidence>
<comment type="cofactor">
    <cofactor evidence="1">
        <name>pyridoxal 5'-phosphate</name>
        <dbReference type="ChEBI" id="CHEBI:597326"/>
    </cofactor>
</comment>
<keyword evidence="5" id="KW-0663">Pyridoxal phosphate</keyword>
<proteinExistence type="inferred from homology"/>
<dbReference type="PANTHER" id="PTHR46383">
    <property type="entry name" value="ASPARTATE AMINOTRANSFERASE"/>
    <property type="match status" value="1"/>
</dbReference>
<organism evidence="7">
    <name type="scientific">candidate division WOR-3 bacterium</name>
    <dbReference type="NCBI Taxonomy" id="2052148"/>
    <lineage>
        <taxon>Bacteria</taxon>
        <taxon>Bacteria division WOR-3</taxon>
    </lineage>
</organism>
<evidence type="ECO:0000313" key="7">
    <source>
        <dbReference type="EMBL" id="HDI83527.1"/>
    </source>
</evidence>
<protein>
    <submittedName>
        <fullName evidence="7">Aminotransferase class I/II-fold pyridoxal phosphate-dependent enzyme</fullName>
    </submittedName>
</protein>
<keyword evidence="3 7" id="KW-0032">Aminotransferase</keyword>
<dbReference type="Proteomes" id="UP000885847">
    <property type="component" value="Unassembled WGS sequence"/>
</dbReference>
<comment type="similarity">
    <text evidence="2">Belongs to the class-I pyridoxal-phosphate-dependent aminotransferase family.</text>
</comment>
<dbReference type="GO" id="GO:0008483">
    <property type="term" value="F:transaminase activity"/>
    <property type="evidence" value="ECO:0007669"/>
    <property type="project" value="UniProtKB-KW"/>
</dbReference>
<name>A0A7C0VB50_UNCW3</name>
<dbReference type="EMBL" id="DQWE01000335">
    <property type="protein sequence ID" value="HDI83527.1"/>
    <property type="molecule type" value="Genomic_DNA"/>
</dbReference>
<evidence type="ECO:0000259" key="6">
    <source>
        <dbReference type="Pfam" id="PF00155"/>
    </source>
</evidence>
<evidence type="ECO:0000256" key="2">
    <source>
        <dbReference type="ARBA" id="ARBA00007441"/>
    </source>
</evidence>
<reference evidence="7" key="1">
    <citation type="journal article" date="2020" name="mSystems">
        <title>Genome- and Community-Level Interaction Insights into Carbon Utilization and Element Cycling Functions of Hydrothermarchaeota in Hydrothermal Sediment.</title>
        <authorList>
            <person name="Zhou Z."/>
            <person name="Liu Y."/>
            <person name="Xu W."/>
            <person name="Pan J."/>
            <person name="Luo Z.H."/>
            <person name="Li M."/>
        </authorList>
    </citation>
    <scope>NUCLEOTIDE SEQUENCE [LARGE SCALE GENOMIC DNA]</scope>
    <source>
        <strain evidence="7">HyVt-102</strain>
    </source>
</reference>
<feature type="domain" description="Aminotransferase class I/classII large" evidence="6">
    <location>
        <begin position="27"/>
        <end position="104"/>
    </location>
</feature>
<dbReference type="InterPro" id="IPR050596">
    <property type="entry name" value="AspAT/PAT-like"/>
</dbReference>
<dbReference type="InterPro" id="IPR015424">
    <property type="entry name" value="PyrdxlP-dep_Trfase"/>
</dbReference>
<dbReference type="InterPro" id="IPR015422">
    <property type="entry name" value="PyrdxlP-dep_Trfase_small"/>
</dbReference>
<dbReference type="Gene3D" id="3.90.1150.10">
    <property type="entry name" value="Aspartate Aminotransferase, domain 1"/>
    <property type="match status" value="1"/>
</dbReference>
<gene>
    <name evidence="7" type="ORF">ENF18_07045</name>
</gene>
<evidence type="ECO:0000256" key="3">
    <source>
        <dbReference type="ARBA" id="ARBA00022576"/>
    </source>
</evidence>
<dbReference type="GO" id="GO:0030170">
    <property type="term" value="F:pyridoxal phosphate binding"/>
    <property type="evidence" value="ECO:0007669"/>
    <property type="project" value="InterPro"/>
</dbReference>
<dbReference type="GO" id="GO:0006520">
    <property type="term" value="P:amino acid metabolic process"/>
    <property type="evidence" value="ECO:0007669"/>
    <property type="project" value="InterPro"/>
</dbReference>
<dbReference type="SUPFAM" id="SSF53383">
    <property type="entry name" value="PLP-dependent transferases"/>
    <property type="match status" value="1"/>
</dbReference>
<sequence>MREISPSTTLKVLENAFKKRAEGKDISILAAGEPDFDTPDYIKEAAIRAIKEGKTKYTPVAGIPELRRAIVGWTEQRIGIKYSPDAVLVSSGAKQSIFNVLFTLIE</sequence>
<evidence type="ECO:0000256" key="4">
    <source>
        <dbReference type="ARBA" id="ARBA00022679"/>
    </source>
</evidence>
<accession>A0A7C0VB50</accession>
<comment type="caution">
    <text evidence="7">The sequence shown here is derived from an EMBL/GenBank/DDBJ whole genome shotgun (WGS) entry which is preliminary data.</text>
</comment>
<dbReference type="PANTHER" id="PTHR46383:SF1">
    <property type="entry name" value="ASPARTATE AMINOTRANSFERASE"/>
    <property type="match status" value="1"/>
</dbReference>
<dbReference type="AlphaFoldDB" id="A0A7C0VB50"/>
<dbReference type="InterPro" id="IPR015421">
    <property type="entry name" value="PyrdxlP-dep_Trfase_major"/>
</dbReference>
<dbReference type="Gene3D" id="3.40.640.10">
    <property type="entry name" value="Type I PLP-dependent aspartate aminotransferase-like (Major domain)"/>
    <property type="match status" value="1"/>
</dbReference>
<feature type="non-terminal residue" evidence="7">
    <location>
        <position position="106"/>
    </location>
</feature>